<dbReference type="Proteomes" id="UP000823521">
    <property type="component" value="Unassembled WGS sequence"/>
</dbReference>
<gene>
    <name evidence="2" type="ORF">GSF22_21980</name>
</gene>
<reference evidence="2 3" key="1">
    <citation type="submission" date="2019-12" db="EMBL/GenBank/DDBJ databases">
        <title>Whole genome sequencing of endophytic Actinobacterium Micromonospora sp. MPMI6T.</title>
        <authorList>
            <person name="Evv R."/>
            <person name="Podile A.R."/>
        </authorList>
    </citation>
    <scope>NUCLEOTIDE SEQUENCE [LARGE SCALE GENOMIC DNA]</scope>
    <source>
        <strain evidence="2 3">MPMI6</strain>
    </source>
</reference>
<feature type="region of interest" description="Disordered" evidence="1">
    <location>
        <begin position="111"/>
        <end position="130"/>
    </location>
</feature>
<name>A0ABS3VVU7_MICEH</name>
<protein>
    <submittedName>
        <fullName evidence="2">Septum formation initiator</fullName>
    </submittedName>
</protein>
<dbReference type="EMBL" id="WVUH01000217">
    <property type="protein sequence ID" value="MBO4208659.1"/>
    <property type="molecule type" value="Genomic_DNA"/>
</dbReference>
<accession>A0ABS3VVU7</accession>
<evidence type="ECO:0000256" key="1">
    <source>
        <dbReference type="SAM" id="MobiDB-lite"/>
    </source>
</evidence>
<evidence type="ECO:0000313" key="2">
    <source>
        <dbReference type="EMBL" id="MBO4208659.1"/>
    </source>
</evidence>
<evidence type="ECO:0000313" key="3">
    <source>
        <dbReference type="Proteomes" id="UP000823521"/>
    </source>
</evidence>
<keyword evidence="3" id="KW-1185">Reference proteome</keyword>
<comment type="caution">
    <text evidence="2">The sequence shown here is derived from an EMBL/GenBank/DDBJ whole genome shotgun (WGS) entry which is preliminary data.</text>
</comment>
<feature type="region of interest" description="Disordered" evidence="1">
    <location>
        <begin position="49"/>
        <end position="80"/>
    </location>
</feature>
<proteinExistence type="predicted"/>
<sequence>MGRRTLLAVLGWLAAAVLATGIGLGAIRLVGESITGTPGGVRDAAEVERALAGSPEPTPEPGAPSAGPTDPPGGSGTRRSFVVRGGSVVAECAGREVRLVSWAPAPGYRVKEADRGPDDDVEVTFDGPGGRSEVRIVCSGGVPVVGADD</sequence>
<organism evidence="2 3">
    <name type="scientific">Micromonospora echinofusca</name>
    <dbReference type="NCBI Taxonomy" id="47858"/>
    <lineage>
        <taxon>Bacteria</taxon>
        <taxon>Bacillati</taxon>
        <taxon>Actinomycetota</taxon>
        <taxon>Actinomycetes</taxon>
        <taxon>Micromonosporales</taxon>
        <taxon>Micromonosporaceae</taxon>
        <taxon>Micromonospora</taxon>
    </lineage>
</organism>
<dbReference type="RefSeq" id="WP_208815644.1">
    <property type="nucleotide sequence ID" value="NZ_WVUH01000217.1"/>
</dbReference>